<gene>
    <name evidence="12" type="ORF">TEA_015825</name>
</gene>
<dbReference type="GO" id="GO:0003723">
    <property type="term" value="F:RNA binding"/>
    <property type="evidence" value="ECO:0007669"/>
    <property type="project" value="TreeGrafter"/>
</dbReference>
<dbReference type="PANTHER" id="PTHR23270">
    <property type="entry name" value="PROGRAMMED CELL DEATH PROTEIN 11 PRE-RRNA PROCESSING PROTEIN RRP5"/>
    <property type="match status" value="1"/>
</dbReference>
<dbReference type="SMART" id="SM00386">
    <property type="entry name" value="HAT"/>
    <property type="match status" value="6"/>
</dbReference>
<dbReference type="Gene3D" id="1.25.40.10">
    <property type="entry name" value="Tetratricopeptide repeat domain"/>
    <property type="match status" value="2"/>
</dbReference>
<proteinExistence type="inferred from homology"/>
<name>A0A4S4DZK5_CAMSN</name>
<evidence type="ECO:0000256" key="1">
    <source>
        <dbReference type="ARBA" id="ARBA00004141"/>
    </source>
</evidence>
<evidence type="ECO:0000259" key="11">
    <source>
        <dbReference type="Pfam" id="PF05843"/>
    </source>
</evidence>
<accession>A0A4S4DZK5</accession>
<dbReference type="InterPro" id="IPR008847">
    <property type="entry name" value="Suf"/>
</dbReference>
<keyword evidence="8 10" id="KW-0472">Membrane</keyword>
<evidence type="ECO:0000256" key="2">
    <source>
        <dbReference type="ARBA" id="ARBA00004604"/>
    </source>
</evidence>
<evidence type="ECO:0000256" key="4">
    <source>
        <dbReference type="ARBA" id="ARBA00022552"/>
    </source>
</evidence>
<keyword evidence="4" id="KW-0698">rRNA processing</keyword>
<feature type="domain" description="Suppressor of forked" evidence="11">
    <location>
        <begin position="500"/>
        <end position="597"/>
    </location>
</feature>
<evidence type="ECO:0000313" key="13">
    <source>
        <dbReference type="Proteomes" id="UP000306102"/>
    </source>
</evidence>
<dbReference type="FunFam" id="1.25.40.10:FF:000065">
    <property type="entry name" value="Programmed cell death 11"/>
    <property type="match status" value="1"/>
</dbReference>
<feature type="transmembrane region" description="Helical" evidence="10">
    <location>
        <begin position="73"/>
        <end position="95"/>
    </location>
</feature>
<evidence type="ECO:0000256" key="6">
    <source>
        <dbReference type="ARBA" id="ARBA00022737"/>
    </source>
</evidence>
<dbReference type="SUPFAM" id="SSF48452">
    <property type="entry name" value="TPR-like"/>
    <property type="match status" value="2"/>
</dbReference>
<dbReference type="GO" id="GO:0016020">
    <property type="term" value="C:membrane"/>
    <property type="evidence" value="ECO:0007669"/>
    <property type="project" value="UniProtKB-SubCell"/>
</dbReference>
<keyword evidence="5 10" id="KW-0812">Transmembrane</keyword>
<dbReference type="GO" id="GO:0005737">
    <property type="term" value="C:cytoplasm"/>
    <property type="evidence" value="ECO:0007669"/>
    <property type="project" value="UniProtKB-ARBA"/>
</dbReference>
<comment type="similarity">
    <text evidence="3">Belongs to the plant DMP1 protein family.</text>
</comment>
<dbReference type="InterPro" id="IPR003107">
    <property type="entry name" value="HAT"/>
</dbReference>
<dbReference type="Proteomes" id="UP000306102">
    <property type="component" value="Unassembled WGS sequence"/>
</dbReference>
<dbReference type="GO" id="GO:0032040">
    <property type="term" value="C:small-subunit processome"/>
    <property type="evidence" value="ECO:0007669"/>
    <property type="project" value="TreeGrafter"/>
</dbReference>
<dbReference type="STRING" id="542762.A0A4S4DZK5"/>
<sequence>MAQPNMMVELSMVQPHSFTPPPLPTLLPKSVVSYPVHKTLATAANLANLLPTGTVLAFQALTPSFSNNGTCQIANMCLTTSLVGFCAIICFLSSFTDSFLGSDGKCYYGIATFKGLYVFNYNNHEGEERKSLEYLARFKINRIDFVHAFVSLFVFLVFAMSDYEVQTCLFPEVGANENALIMNLPLGAGVLSSFLFIIFPTTRRGIGKYSFGYENRKKKQKVERLIQSQARALEDNFFGGKKQIEISSSSVDEDLVIEEPSGYTNTVDEDRQRISLGMKNSYFMSNCAKVQHPLLAEVEARASILPLEVPLDDIENSDMVNAVCQNIEHVGDLDTLDEKNKRPAKHNSKEAREREIRAAEELLLEKDIPRSVDEFEKLVRVSPNSSFVWIKYMAFMLSLADVEKARLIAERSLKTINILEESEKLNVWVAYFNLENAYGNPREEAVSKIFQRALQYCDPKKVWLRRIQWLLKQNQDEVQSVVKRAVLCLPRHKHIKFLSQAAILEFKCGVPDRGRSMFEGMLRDYPKRTDLWSIYLDQEIRLGDMDVIRALFERATTLSLPAKKMKFLFKKYLEFEKSLGDEECIESVKQKAMEYVETTFA</sequence>
<dbReference type="AlphaFoldDB" id="A0A4S4DZK5"/>
<feature type="transmembrane region" description="Helical" evidence="10">
    <location>
        <begin position="180"/>
        <end position="199"/>
    </location>
</feature>
<protein>
    <recommendedName>
        <fullName evidence="11">Suppressor of forked domain-containing protein</fullName>
    </recommendedName>
</protein>
<dbReference type="GO" id="GO:0006364">
    <property type="term" value="P:rRNA processing"/>
    <property type="evidence" value="ECO:0007669"/>
    <property type="project" value="UniProtKB-KW"/>
</dbReference>
<dbReference type="InterPro" id="IPR007770">
    <property type="entry name" value="DMP"/>
</dbReference>
<organism evidence="12 13">
    <name type="scientific">Camellia sinensis var. sinensis</name>
    <name type="common">China tea</name>
    <dbReference type="NCBI Taxonomy" id="542762"/>
    <lineage>
        <taxon>Eukaryota</taxon>
        <taxon>Viridiplantae</taxon>
        <taxon>Streptophyta</taxon>
        <taxon>Embryophyta</taxon>
        <taxon>Tracheophyta</taxon>
        <taxon>Spermatophyta</taxon>
        <taxon>Magnoliopsida</taxon>
        <taxon>eudicotyledons</taxon>
        <taxon>Gunneridae</taxon>
        <taxon>Pentapetalae</taxon>
        <taxon>asterids</taxon>
        <taxon>Ericales</taxon>
        <taxon>Theaceae</taxon>
        <taxon>Camellia</taxon>
    </lineage>
</organism>
<dbReference type="Pfam" id="PF23240">
    <property type="entry name" value="HAT_PRP39_N"/>
    <property type="match status" value="1"/>
</dbReference>
<comment type="subcellular location">
    <subcellularLocation>
        <location evidence="1">Membrane</location>
        <topology evidence="1">Multi-pass membrane protein</topology>
    </subcellularLocation>
    <subcellularLocation>
        <location evidence="2">Nucleus</location>
        <location evidence="2">Nucleolus</location>
    </subcellularLocation>
</comment>
<evidence type="ECO:0000256" key="7">
    <source>
        <dbReference type="ARBA" id="ARBA00022989"/>
    </source>
</evidence>
<dbReference type="PANTHER" id="PTHR23270:SF10">
    <property type="entry name" value="PROTEIN RRP5 HOMOLOG"/>
    <property type="match status" value="1"/>
</dbReference>
<keyword evidence="7 10" id="KW-1133">Transmembrane helix</keyword>
<dbReference type="InterPro" id="IPR045209">
    <property type="entry name" value="Rrp5"/>
</dbReference>
<evidence type="ECO:0000256" key="8">
    <source>
        <dbReference type="ARBA" id="ARBA00023136"/>
    </source>
</evidence>
<comment type="caution">
    <text evidence="12">The sequence shown here is derived from an EMBL/GenBank/DDBJ whole genome shotgun (WGS) entry which is preliminary data.</text>
</comment>
<keyword evidence="9" id="KW-0539">Nucleus</keyword>
<dbReference type="Pfam" id="PF05843">
    <property type="entry name" value="Suf"/>
    <property type="match status" value="1"/>
</dbReference>
<evidence type="ECO:0000313" key="12">
    <source>
        <dbReference type="EMBL" id="THG08911.1"/>
    </source>
</evidence>
<evidence type="ECO:0000256" key="5">
    <source>
        <dbReference type="ARBA" id="ARBA00022692"/>
    </source>
</evidence>
<dbReference type="Pfam" id="PF05078">
    <property type="entry name" value="DUF679"/>
    <property type="match status" value="1"/>
</dbReference>
<keyword evidence="13" id="KW-1185">Reference proteome</keyword>
<evidence type="ECO:0000256" key="9">
    <source>
        <dbReference type="ARBA" id="ARBA00023242"/>
    </source>
</evidence>
<dbReference type="InterPro" id="IPR011990">
    <property type="entry name" value="TPR-like_helical_dom_sf"/>
</dbReference>
<reference evidence="12 13" key="1">
    <citation type="journal article" date="2018" name="Proc. Natl. Acad. Sci. U.S.A.">
        <title>Draft genome sequence of Camellia sinensis var. sinensis provides insights into the evolution of the tea genome and tea quality.</title>
        <authorList>
            <person name="Wei C."/>
            <person name="Yang H."/>
            <person name="Wang S."/>
            <person name="Zhao J."/>
            <person name="Liu C."/>
            <person name="Gao L."/>
            <person name="Xia E."/>
            <person name="Lu Y."/>
            <person name="Tai Y."/>
            <person name="She G."/>
            <person name="Sun J."/>
            <person name="Cao H."/>
            <person name="Tong W."/>
            <person name="Gao Q."/>
            <person name="Li Y."/>
            <person name="Deng W."/>
            <person name="Jiang X."/>
            <person name="Wang W."/>
            <person name="Chen Q."/>
            <person name="Zhang S."/>
            <person name="Li H."/>
            <person name="Wu J."/>
            <person name="Wang P."/>
            <person name="Li P."/>
            <person name="Shi C."/>
            <person name="Zheng F."/>
            <person name="Jian J."/>
            <person name="Huang B."/>
            <person name="Shan D."/>
            <person name="Shi M."/>
            <person name="Fang C."/>
            <person name="Yue Y."/>
            <person name="Li F."/>
            <person name="Li D."/>
            <person name="Wei S."/>
            <person name="Han B."/>
            <person name="Jiang C."/>
            <person name="Yin Y."/>
            <person name="Xia T."/>
            <person name="Zhang Z."/>
            <person name="Bennetzen J.L."/>
            <person name="Zhao S."/>
            <person name="Wan X."/>
        </authorList>
    </citation>
    <scope>NUCLEOTIDE SEQUENCE [LARGE SCALE GENOMIC DNA]</scope>
    <source>
        <strain evidence="13">cv. Shuchazao</strain>
        <tissue evidence="12">Leaf</tissue>
    </source>
</reference>
<evidence type="ECO:0000256" key="10">
    <source>
        <dbReference type="SAM" id="Phobius"/>
    </source>
</evidence>
<feature type="transmembrane region" description="Helical" evidence="10">
    <location>
        <begin position="143"/>
        <end position="160"/>
    </location>
</feature>
<keyword evidence="6" id="KW-0677">Repeat</keyword>
<dbReference type="EMBL" id="SDRB02008974">
    <property type="protein sequence ID" value="THG08911.1"/>
    <property type="molecule type" value="Genomic_DNA"/>
</dbReference>
<evidence type="ECO:0000256" key="3">
    <source>
        <dbReference type="ARBA" id="ARBA00008707"/>
    </source>
</evidence>